<feature type="binding site" evidence="9">
    <location>
        <position position="248"/>
    </location>
    <ligand>
        <name>ATP</name>
        <dbReference type="ChEBI" id="CHEBI:30616"/>
    </ligand>
</feature>
<dbReference type="GO" id="GO:0004674">
    <property type="term" value="F:protein serine/threonine kinase activity"/>
    <property type="evidence" value="ECO:0007669"/>
    <property type="project" value="UniProtKB-KW"/>
</dbReference>
<feature type="binding site" evidence="9 11">
    <location>
        <position position="136"/>
    </location>
    <ligand>
        <name>ATP</name>
        <dbReference type="ChEBI" id="CHEBI:30616"/>
    </ligand>
</feature>
<proteinExistence type="inferred from homology"/>
<feature type="active site" description="Proton acceptor" evidence="8">
    <location>
        <position position="230"/>
    </location>
</feature>
<evidence type="ECO:0000256" key="2">
    <source>
        <dbReference type="ARBA" id="ARBA00022679"/>
    </source>
</evidence>
<comment type="catalytic activity">
    <reaction evidence="7 13">
        <text>L-seryl-[protein] + ATP = O-phospho-L-seryl-[protein] + ADP + H(+)</text>
        <dbReference type="Rhea" id="RHEA:17989"/>
        <dbReference type="Rhea" id="RHEA-COMP:9863"/>
        <dbReference type="Rhea" id="RHEA-COMP:11604"/>
        <dbReference type="ChEBI" id="CHEBI:15378"/>
        <dbReference type="ChEBI" id="CHEBI:29999"/>
        <dbReference type="ChEBI" id="CHEBI:30616"/>
        <dbReference type="ChEBI" id="CHEBI:83421"/>
        <dbReference type="ChEBI" id="CHEBI:456216"/>
        <dbReference type="EC" id="2.7.11.1"/>
    </reaction>
</comment>
<dbReference type="FunFam" id="1.10.510.10:FF:000235">
    <property type="entry name" value="Serine/threonine-protein kinase ark1"/>
    <property type="match status" value="1"/>
</dbReference>
<dbReference type="InterPro" id="IPR008271">
    <property type="entry name" value="Ser/Thr_kinase_AS"/>
</dbReference>
<name>A0A6A5BSU1_NAEFO</name>
<dbReference type="GeneID" id="68110332"/>
<dbReference type="RefSeq" id="XP_044562505.1">
    <property type="nucleotide sequence ID" value="XM_044706383.1"/>
</dbReference>
<dbReference type="CDD" id="cd14007">
    <property type="entry name" value="STKc_Aurora"/>
    <property type="match status" value="1"/>
</dbReference>
<feature type="compositionally biased region" description="Polar residues" evidence="14">
    <location>
        <begin position="37"/>
        <end position="75"/>
    </location>
</feature>
<keyword evidence="17" id="KW-1185">Reference proteome</keyword>
<keyword evidence="5 9" id="KW-0067">ATP-binding</keyword>
<dbReference type="FunFam" id="3.30.200.20:FF:000042">
    <property type="entry name" value="Aurora kinase A"/>
    <property type="match status" value="1"/>
</dbReference>
<feature type="region of interest" description="Disordered" evidence="14">
    <location>
        <begin position="1"/>
        <end position="95"/>
    </location>
</feature>
<evidence type="ECO:0000256" key="9">
    <source>
        <dbReference type="PIRSR" id="PIRSR630616-2"/>
    </source>
</evidence>
<keyword evidence="3 9" id="KW-0547">Nucleotide-binding</keyword>
<evidence type="ECO:0000256" key="8">
    <source>
        <dbReference type="PIRSR" id="PIRSR630616-1"/>
    </source>
</evidence>
<comment type="catalytic activity">
    <reaction evidence="6 13">
        <text>L-threonyl-[protein] + ATP = O-phospho-L-threonyl-[protein] + ADP + H(+)</text>
        <dbReference type="Rhea" id="RHEA:46608"/>
        <dbReference type="Rhea" id="RHEA-COMP:11060"/>
        <dbReference type="Rhea" id="RHEA-COMP:11605"/>
        <dbReference type="ChEBI" id="CHEBI:15378"/>
        <dbReference type="ChEBI" id="CHEBI:30013"/>
        <dbReference type="ChEBI" id="CHEBI:30616"/>
        <dbReference type="ChEBI" id="CHEBI:61977"/>
        <dbReference type="ChEBI" id="CHEBI:456216"/>
        <dbReference type="EC" id="2.7.11.1"/>
    </reaction>
</comment>
<reference evidence="16 17" key="1">
    <citation type="journal article" date="2019" name="Sci. Rep.">
        <title>Nanopore sequencing improves the draft genome of the human pathogenic amoeba Naegleria fowleri.</title>
        <authorList>
            <person name="Liechti N."/>
            <person name="Schurch N."/>
            <person name="Bruggmann R."/>
            <person name="Wittwer M."/>
        </authorList>
    </citation>
    <scope>NUCLEOTIDE SEQUENCE [LARGE SCALE GENOMIC DNA]</scope>
    <source>
        <strain evidence="16 17">ATCC 30894</strain>
    </source>
</reference>
<dbReference type="OMA" id="KNRPCIK"/>
<evidence type="ECO:0000256" key="12">
    <source>
        <dbReference type="RuleBase" id="RU000304"/>
    </source>
</evidence>
<evidence type="ECO:0000256" key="10">
    <source>
        <dbReference type="PIRSR" id="PIRSR630616-3"/>
    </source>
</evidence>
<evidence type="ECO:0000256" key="14">
    <source>
        <dbReference type="SAM" id="MobiDB-lite"/>
    </source>
</evidence>
<dbReference type="AlphaFoldDB" id="A0A6A5BSU1"/>
<protein>
    <recommendedName>
        <fullName evidence="13">Aurora kinase</fullName>
        <ecNumber evidence="13">2.7.11.1</ecNumber>
    </recommendedName>
</protein>
<dbReference type="InterPro" id="IPR000719">
    <property type="entry name" value="Prot_kinase_dom"/>
</dbReference>
<dbReference type="SMR" id="A0A6A5BSU1"/>
<dbReference type="PANTHER" id="PTHR24350">
    <property type="entry name" value="SERINE/THREONINE-PROTEIN KINASE IAL-RELATED"/>
    <property type="match status" value="1"/>
</dbReference>
<dbReference type="Proteomes" id="UP000444721">
    <property type="component" value="Unassembled WGS sequence"/>
</dbReference>
<evidence type="ECO:0000313" key="16">
    <source>
        <dbReference type="EMBL" id="KAF0977792.1"/>
    </source>
</evidence>
<dbReference type="VEuPathDB" id="AmoebaDB:NF0030840"/>
<feature type="compositionally biased region" description="Low complexity" evidence="14">
    <location>
        <begin position="76"/>
        <end position="87"/>
    </location>
</feature>
<organism evidence="16 17">
    <name type="scientific">Naegleria fowleri</name>
    <name type="common">Brain eating amoeba</name>
    <dbReference type="NCBI Taxonomy" id="5763"/>
    <lineage>
        <taxon>Eukaryota</taxon>
        <taxon>Discoba</taxon>
        <taxon>Heterolobosea</taxon>
        <taxon>Tetramitia</taxon>
        <taxon>Eutetramitia</taxon>
        <taxon>Vahlkampfiidae</taxon>
        <taxon>Naegleria</taxon>
    </lineage>
</organism>
<dbReference type="InterPro" id="IPR030616">
    <property type="entry name" value="Aur-like"/>
</dbReference>
<feature type="compositionally biased region" description="Polar residues" evidence="14">
    <location>
        <begin position="1"/>
        <end position="16"/>
    </location>
</feature>
<feature type="domain" description="Protein kinase" evidence="15">
    <location>
        <begin position="107"/>
        <end position="357"/>
    </location>
</feature>
<dbReference type="GO" id="GO:0005524">
    <property type="term" value="F:ATP binding"/>
    <property type="evidence" value="ECO:0007669"/>
    <property type="project" value="UniProtKB-UniRule"/>
</dbReference>
<evidence type="ECO:0000256" key="3">
    <source>
        <dbReference type="ARBA" id="ARBA00022741"/>
    </source>
</evidence>
<feature type="binding site" evidence="9">
    <location>
        <position position="117"/>
    </location>
    <ligand>
        <name>ATP</name>
        <dbReference type="ChEBI" id="CHEBI:30616"/>
    </ligand>
</feature>
<feature type="binding site" evidence="9">
    <location>
        <begin position="185"/>
        <end position="187"/>
    </location>
    <ligand>
        <name>ATP</name>
        <dbReference type="ChEBI" id="CHEBI:30616"/>
    </ligand>
</feature>
<dbReference type="VEuPathDB" id="AmoebaDB:NfTy_059050"/>
<dbReference type="PROSITE" id="PS00108">
    <property type="entry name" value="PROTEIN_KINASE_ST"/>
    <property type="match status" value="1"/>
</dbReference>
<dbReference type="VEuPathDB" id="AmoebaDB:FDP41_003114"/>
<gene>
    <name evidence="16" type="ORF">FDP41_003114</name>
</gene>
<feature type="binding site" evidence="9">
    <location>
        <begin position="234"/>
        <end position="235"/>
    </location>
    <ligand>
        <name>ATP</name>
        <dbReference type="ChEBI" id="CHEBI:30616"/>
    </ligand>
</feature>
<evidence type="ECO:0000256" key="5">
    <source>
        <dbReference type="ARBA" id="ARBA00022840"/>
    </source>
</evidence>
<dbReference type="SMART" id="SM00220">
    <property type="entry name" value="S_TKc"/>
    <property type="match status" value="1"/>
</dbReference>
<dbReference type="Pfam" id="PF00069">
    <property type="entry name" value="Pkinase"/>
    <property type="match status" value="1"/>
</dbReference>
<keyword evidence="2 13" id="KW-0808">Transferase</keyword>
<evidence type="ECO:0000256" key="7">
    <source>
        <dbReference type="ARBA" id="ARBA00048679"/>
    </source>
</evidence>
<keyword evidence="4 13" id="KW-0418">Kinase</keyword>
<dbReference type="PROSITE" id="PS00107">
    <property type="entry name" value="PROTEIN_KINASE_ATP"/>
    <property type="match status" value="1"/>
</dbReference>
<evidence type="ECO:0000259" key="15">
    <source>
        <dbReference type="PROSITE" id="PS50011"/>
    </source>
</evidence>
<evidence type="ECO:0000256" key="6">
    <source>
        <dbReference type="ARBA" id="ARBA00047899"/>
    </source>
</evidence>
<dbReference type="PROSITE" id="PS50011">
    <property type="entry name" value="PROTEIN_KINASE_DOM"/>
    <property type="match status" value="1"/>
</dbReference>
<keyword evidence="1 12" id="KW-0723">Serine/threonine-protein kinase</keyword>
<dbReference type="Gene3D" id="1.10.510.10">
    <property type="entry name" value="Transferase(Phosphotransferase) domain 1"/>
    <property type="match status" value="1"/>
</dbReference>
<evidence type="ECO:0000256" key="1">
    <source>
        <dbReference type="ARBA" id="ARBA00022527"/>
    </source>
</evidence>
<evidence type="ECO:0000256" key="13">
    <source>
        <dbReference type="RuleBase" id="RU367134"/>
    </source>
</evidence>
<dbReference type="InterPro" id="IPR011009">
    <property type="entry name" value="Kinase-like_dom_sf"/>
</dbReference>
<accession>A0A6A5BSU1</accession>
<dbReference type="OrthoDB" id="377346at2759"/>
<dbReference type="EMBL" id="VFQX01000033">
    <property type="protein sequence ID" value="KAF0977792.1"/>
    <property type="molecule type" value="Genomic_DNA"/>
</dbReference>
<dbReference type="SUPFAM" id="SSF56112">
    <property type="entry name" value="Protein kinase-like (PK-like)"/>
    <property type="match status" value="1"/>
</dbReference>
<evidence type="ECO:0000256" key="4">
    <source>
        <dbReference type="ARBA" id="ARBA00022777"/>
    </source>
</evidence>
<comment type="similarity">
    <text evidence="13">Belongs to the protein kinase superfamily. Ser/Thr protein kinase family. Aurora subfamily.</text>
</comment>
<sequence>MMNALHSKQPQQQNTELNKENPGRVHPNVAASGFAVPQSQHALKKNNSSAAMPSQSVPRPLSASSQRSKQLPTRPTTTTTTTTTSSSSEDDICYPDQPRNDWTIDDFEIGKPLGNGKFGRVYLAREKKSKYIVALKLLDKKQLEKEKVAHQLRREIEIQSHLRHKNILRLFGFFHDKDRVYLILEYAPGGEMYNYLQKCRRFSEEQTSKFMYQMARALKYCASKHVIHRDIKPENLLLDANGEIKIADFGWAVHAPSSRRRTLCGTLDYLPPEMIEKKAHNATVDLWCIGVLCYEFLTGNPPFYANDDKSTMRNIVAVRYTFPDYISEEAKDLVKKLLVKEPSERITLDQVLQHPFITKYCGCEQA</sequence>
<dbReference type="Gene3D" id="3.30.200.20">
    <property type="entry name" value="Phosphorylase Kinase, domain 1"/>
    <property type="match status" value="1"/>
</dbReference>
<evidence type="ECO:0000313" key="17">
    <source>
        <dbReference type="Proteomes" id="UP000444721"/>
    </source>
</evidence>
<evidence type="ECO:0000256" key="11">
    <source>
        <dbReference type="PROSITE-ProRule" id="PRU10141"/>
    </source>
</evidence>
<feature type="cross-link" description="Glycyl lysine isopeptide (Lys-Gly) (interchain with G-Cter in SUMO2)" evidence="10">
    <location>
        <position position="232"/>
    </location>
</feature>
<comment type="caution">
    <text evidence="16">The sequence shown here is derived from an EMBL/GenBank/DDBJ whole genome shotgun (WGS) entry which is preliminary data.</text>
</comment>
<dbReference type="EC" id="2.7.11.1" evidence="13"/>
<dbReference type="InterPro" id="IPR017441">
    <property type="entry name" value="Protein_kinase_ATP_BS"/>
</dbReference>